<sequence length="229" mass="25998">METMTKSYSRMSQWGNVWGWSLKVSVADVLTELSGSSQPYHGNVTSLWQRISTRFTGPTLARSKSSDLVLFGFFSSLLVTNHLGHCLNKAQLSALAVSLLPFQYGRTHRPLVLPFHKTPSCSAEYILPGDYKQFFHGRLIDRRMPSMRNVVGLLLFVCTERQTNVVGFEISEQRRRGAEATAYDYWPKVQKDRNRCFANGFHHAKGGLLFFSRSELICTKRGGNKVQEI</sequence>
<organism evidence="1 2">
    <name type="scientific">Armillaria borealis</name>
    <dbReference type="NCBI Taxonomy" id="47425"/>
    <lineage>
        <taxon>Eukaryota</taxon>
        <taxon>Fungi</taxon>
        <taxon>Dikarya</taxon>
        <taxon>Basidiomycota</taxon>
        <taxon>Agaricomycotina</taxon>
        <taxon>Agaricomycetes</taxon>
        <taxon>Agaricomycetidae</taxon>
        <taxon>Agaricales</taxon>
        <taxon>Marasmiineae</taxon>
        <taxon>Physalacriaceae</taxon>
        <taxon>Armillaria</taxon>
    </lineage>
</organism>
<gene>
    <name evidence="1" type="ORF">EV421DRAFT_2026821</name>
</gene>
<name>A0AA39IER1_9AGAR</name>
<keyword evidence="2" id="KW-1185">Reference proteome</keyword>
<accession>A0AA39IER1</accession>
<protein>
    <submittedName>
        <fullName evidence="1">Uncharacterized protein</fullName>
    </submittedName>
</protein>
<evidence type="ECO:0000313" key="1">
    <source>
        <dbReference type="EMBL" id="KAK0421704.1"/>
    </source>
</evidence>
<evidence type="ECO:0000313" key="2">
    <source>
        <dbReference type="Proteomes" id="UP001175226"/>
    </source>
</evidence>
<dbReference type="Proteomes" id="UP001175226">
    <property type="component" value="Unassembled WGS sequence"/>
</dbReference>
<dbReference type="AlphaFoldDB" id="A0AA39IER1"/>
<dbReference type="EMBL" id="JAUEPT010000352">
    <property type="protein sequence ID" value="KAK0421704.1"/>
    <property type="molecule type" value="Genomic_DNA"/>
</dbReference>
<proteinExistence type="predicted"/>
<reference evidence="1" key="1">
    <citation type="submission" date="2023-06" db="EMBL/GenBank/DDBJ databases">
        <authorList>
            <consortium name="Lawrence Berkeley National Laboratory"/>
            <person name="Ahrendt S."/>
            <person name="Sahu N."/>
            <person name="Indic B."/>
            <person name="Wong-Bajracharya J."/>
            <person name="Merenyi Z."/>
            <person name="Ke H.-M."/>
            <person name="Monk M."/>
            <person name="Kocsube S."/>
            <person name="Drula E."/>
            <person name="Lipzen A."/>
            <person name="Balint B."/>
            <person name="Henrissat B."/>
            <person name="Andreopoulos B."/>
            <person name="Martin F.M."/>
            <person name="Harder C.B."/>
            <person name="Rigling D."/>
            <person name="Ford K.L."/>
            <person name="Foster G.D."/>
            <person name="Pangilinan J."/>
            <person name="Papanicolaou A."/>
            <person name="Barry K."/>
            <person name="LaButti K."/>
            <person name="Viragh M."/>
            <person name="Koriabine M."/>
            <person name="Yan M."/>
            <person name="Riley R."/>
            <person name="Champramary S."/>
            <person name="Plett K.L."/>
            <person name="Tsai I.J."/>
            <person name="Slot J."/>
            <person name="Sipos G."/>
            <person name="Plett J."/>
            <person name="Nagy L.G."/>
            <person name="Grigoriev I.V."/>
        </authorList>
    </citation>
    <scope>NUCLEOTIDE SEQUENCE</scope>
    <source>
        <strain evidence="1">FPL87.14</strain>
    </source>
</reference>
<comment type="caution">
    <text evidence="1">The sequence shown here is derived from an EMBL/GenBank/DDBJ whole genome shotgun (WGS) entry which is preliminary data.</text>
</comment>